<evidence type="ECO:0000313" key="1">
    <source>
        <dbReference type="EMBL" id="KZS13648.1"/>
    </source>
</evidence>
<dbReference type="AlphaFoldDB" id="A0A164WWL9"/>
<sequence>MRPEQNSTPIHHLKKSIIGHCQAVTWIGYWQTVIQSLQMWVFIKDDQSAWIYPEVVVLFVYNKKDDRSQMKRQNLMEFRNCRAIEN</sequence>
<name>A0A164WWL9_9CRUS</name>
<gene>
    <name evidence="1" type="ORF">APZ42_021028</name>
</gene>
<comment type="caution">
    <text evidence="1">The sequence shown here is derived from an EMBL/GenBank/DDBJ whole genome shotgun (WGS) entry which is preliminary data.</text>
</comment>
<accession>A0A164WWL9</accession>
<keyword evidence="2" id="KW-1185">Reference proteome</keyword>
<dbReference type="Proteomes" id="UP000076858">
    <property type="component" value="Unassembled WGS sequence"/>
</dbReference>
<proteinExistence type="predicted"/>
<organism evidence="1 2">
    <name type="scientific">Daphnia magna</name>
    <dbReference type="NCBI Taxonomy" id="35525"/>
    <lineage>
        <taxon>Eukaryota</taxon>
        <taxon>Metazoa</taxon>
        <taxon>Ecdysozoa</taxon>
        <taxon>Arthropoda</taxon>
        <taxon>Crustacea</taxon>
        <taxon>Branchiopoda</taxon>
        <taxon>Diplostraca</taxon>
        <taxon>Cladocera</taxon>
        <taxon>Anomopoda</taxon>
        <taxon>Daphniidae</taxon>
        <taxon>Daphnia</taxon>
    </lineage>
</organism>
<evidence type="ECO:0000313" key="2">
    <source>
        <dbReference type="Proteomes" id="UP000076858"/>
    </source>
</evidence>
<protein>
    <submittedName>
        <fullName evidence="1">Uncharacterized protein</fullName>
    </submittedName>
</protein>
<dbReference type="EMBL" id="LRGB01001036">
    <property type="protein sequence ID" value="KZS13648.1"/>
    <property type="molecule type" value="Genomic_DNA"/>
</dbReference>
<reference evidence="1 2" key="1">
    <citation type="submission" date="2016-03" db="EMBL/GenBank/DDBJ databases">
        <title>EvidentialGene: Evidence-directed Construction of Genes on Genomes.</title>
        <authorList>
            <person name="Gilbert D.G."/>
            <person name="Choi J.-H."/>
            <person name="Mockaitis K."/>
            <person name="Colbourne J."/>
            <person name="Pfrender M."/>
        </authorList>
    </citation>
    <scope>NUCLEOTIDE SEQUENCE [LARGE SCALE GENOMIC DNA]</scope>
    <source>
        <strain evidence="1 2">Xinb3</strain>
        <tissue evidence="1">Complete organism</tissue>
    </source>
</reference>